<dbReference type="InterPro" id="IPR016181">
    <property type="entry name" value="Acyl_CoA_acyltransferase"/>
</dbReference>
<evidence type="ECO:0000313" key="2">
    <source>
        <dbReference type="EMBL" id="GAA2132715.1"/>
    </source>
</evidence>
<evidence type="ECO:0000313" key="3">
    <source>
        <dbReference type="Proteomes" id="UP001500575"/>
    </source>
</evidence>
<sequence>MHVEGPRPLAEDEAAHEDVFLRWQIGPEAPARLWRADDAIAVAVQRDNGVFVTCLGAGPALDAVVAAALAHLRSEGCPELRVSVPADTDVVVPAQVLEPSHWEWMWTSTPPPVPTGVAWLTSAEEPLVEELLAFSPRAHARPGDPHVRAWAGVRRGDRLAAAGALCTAQAGTPHLRAIVTHPDHRGQGHGAAVTAAMTLRGLQDSPVVTLGMYSDNDVARRIYHRLGYRTSHRWVSSRAVLTG</sequence>
<dbReference type="Proteomes" id="UP001500575">
    <property type="component" value="Unassembled WGS sequence"/>
</dbReference>
<comment type="caution">
    <text evidence="2">The sequence shown here is derived from an EMBL/GenBank/DDBJ whole genome shotgun (WGS) entry which is preliminary data.</text>
</comment>
<proteinExistence type="predicted"/>
<dbReference type="EMBL" id="BAAAQQ010000013">
    <property type="protein sequence ID" value="GAA2132715.1"/>
    <property type="molecule type" value="Genomic_DNA"/>
</dbReference>
<protein>
    <recommendedName>
        <fullName evidence="1">N-acetyltransferase domain-containing protein</fullName>
    </recommendedName>
</protein>
<dbReference type="PROSITE" id="PS51186">
    <property type="entry name" value="GNAT"/>
    <property type="match status" value="1"/>
</dbReference>
<name>A0ABP5KIU0_9ACTN</name>
<dbReference type="InterPro" id="IPR000182">
    <property type="entry name" value="GNAT_dom"/>
</dbReference>
<dbReference type="RefSeq" id="WP_344305359.1">
    <property type="nucleotide sequence ID" value="NZ_BAAAQQ010000013.1"/>
</dbReference>
<reference evidence="3" key="1">
    <citation type="journal article" date="2019" name="Int. J. Syst. Evol. Microbiol.">
        <title>The Global Catalogue of Microorganisms (GCM) 10K type strain sequencing project: providing services to taxonomists for standard genome sequencing and annotation.</title>
        <authorList>
            <consortium name="The Broad Institute Genomics Platform"/>
            <consortium name="The Broad Institute Genome Sequencing Center for Infectious Disease"/>
            <person name="Wu L."/>
            <person name="Ma J."/>
        </authorList>
    </citation>
    <scope>NUCLEOTIDE SEQUENCE [LARGE SCALE GENOMIC DNA]</scope>
    <source>
        <strain evidence="3">JCM 16021</strain>
    </source>
</reference>
<accession>A0ABP5KIU0</accession>
<dbReference type="Pfam" id="PF08445">
    <property type="entry name" value="FR47"/>
    <property type="match status" value="1"/>
</dbReference>
<keyword evidence="3" id="KW-1185">Reference proteome</keyword>
<dbReference type="SUPFAM" id="SSF55729">
    <property type="entry name" value="Acyl-CoA N-acyltransferases (Nat)"/>
    <property type="match status" value="1"/>
</dbReference>
<organism evidence="2 3">
    <name type="scientific">Nocardioides bigeumensis</name>
    <dbReference type="NCBI Taxonomy" id="433657"/>
    <lineage>
        <taxon>Bacteria</taxon>
        <taxon>Bacillati</taxon>
        <taxon>Actinomycetota</taxon>
        <taxon>Actinomycetes</taxon>
        <taxon>Propionibacteriales</taxon>
        <taxon>Nocardioidaceae</taxon>
        <taxon>Nocardioides</taxon>
    </lineage>
</organism>
<evidence type="ECO:0000259" key="1">
    <source>
        <dbReference type="PROSITE" id="PS51186"/>
    </source>
</evidence>
<dbReference type="InterPro" id="IPR013653">
    <property type="entry name" value="GCN5-like_dom"/>
</dbReference>
<dbReference type="Gene3D" id="3.40.630.30">
    <property type="match status" value="1"/>
</dbReference>
<feature type="domain" description="N-acetyltransferase" evidence="1">
    <location>
        <begin position="103"/>
        <end position="243"/>
    </location>
</feature>
<gene>
    <name evidence="2" type="ORF">GCM10009843_37580</name>
</gene>